<sequence>MAWFSSILKQSRSFSHINGLSTRWNTGSRAFATYELSDKDSEDDFQLFGAEDKEEPKPKQPDSVYGTNKVSKPAEIKIQNSPDLGIYRAILLGEVGQLPVQKRLRSGRVITMFSVGTGGMHNNRRPLEDESPREYADRSMVQWHRVSIYADNLGGIAMQHLKQGAHVYLEGNLETKIFSDPITGLVKRVREIAIRRQGRLIFLNDGNESTDKSQQSLKGVGYF</sequence>
<keyword evidence="1 2" id="KW-0238">DNA-binding</keyword>
<dbReference type="OMA" id="MINEDPR"/>
<evidence type="ECO:0008006" key="5">
    <source>
        <dbReference type="Google" id="ProtNLM"/>
    </source>
</evidence>
<name>A9NW20_PICSI</name>
<dbReference type="Gene3D" id="2.40.50.140">
    <property type="entry name" value="Nucleic acid-binding proteins"/>
    <property type="match status" value="1"/>
</dbReference>
<evidence type="ECO:0000256" key="3">
    <source>
        <dbReference type="SAM" id="MobiDB-lite"/>
    </source>
</evidence>
<dbReference type="InterPro" id="IPR000424">
    <property type="entry name" value="Primosome_PriB/ssb"/>
</dbReference>
<evidence type="ECO:0000313" key="4">
    <source>
        <dbReference type="EMBL" id="ABK24831.1"/>
    </source>
</evidence>
<evidence type="ECO:0000256" key="2">
    <source>
        <dbReference type="PROSITE-ProRule" id="PRU00252"/>
    </source>
</evidence>
<organism evidence="4">
    <name type="scientific">Picea sitchensis</name>
    <name type="common">Sitka spruce</name>
    <name type="synonym">Pinus sitchensis</name>
    <dbReference type="NCBI Taxonomy" id="3332"/>
    <lineage>
        <taxon>Eukaryota</taxon>
        <taxon>Viridiplantae</taxon>
        <taxon>Streptophyta</taxon>
        <taxon>Embryophyta</taxon>
        <taxon>Tracheophyta</taxon>
        <taxon>Spermatophyta</taxon>
        <taxon>Pinopsida</taxon>
        <taxon>Pinidae</taxon>
        <taxon>Conifers I</taxon>
        <taxon>Pinales</taxon>
        <taxon>Pinaceae</taxon>
        <taxon>Picea</taxon>
    </lineage>
</organism>
<feature type="compositionally biased region" description="Basic and acidic residues" evidence="3">
    <location>
        <begin position="50"/>
        <end position="60"/>
    </location>
</feature>
<dbReference type="EMBL" id="EF085527">
    <property type="protein sequence ID" value="ABK24831.1"/>
    <property type="molecule type" value="mRNA"/>
</dbReference>
<dbReference type="PROSITE" id="PS50935">
    <property type="entry name" value="SSB"/>
    <property type="match status" value="1"/>
</dbReference>
<dbReference type="GO" id="GO:0042645">
    <property type="term" value="C:mitochondrial nucleoid"/>
    <property type="evidence" value="ECO:0007669"/>
    <property type="project" value="TreeGrafter"/>
</dbReference>
<dbReference type="PANTHER" id="PTHR10302">
    <property type="entry name" value="SINGLE-STRANDED DNA-BINDING PROTEIN"/>
    <property type="match status" value="1"/>
</dbReference>
<accession>A9NW20</accession>
<dbReference type="InterPro" id="IPR012340">
    <property type="entry name" value="NA-bd_OB-fold"/>
</dbReference>
<feature type="region of interest" description="Disordered" evidence="3">
    <location>
        <begin position="49"/>
        <end position="68"/>
    </location>
</feature>
<dbReference type="SUPFAM" id="SSF50249">
    <property type="entry name" value="Nucleic acid-binding proteins"/>
    <property type="match status" value="1"/>
</dbReference>
<evidence type="ECO:0000256" key="1">
    <source>
        <dbReference type="ARBA" id="ARBA00023125"/>
    </source>
</evidence>
<dbReference type="PANTHER" id="PTHR10302:SF16">
    <property type="entry name" value="NUCLEIC ACID-BINDING, OB-FOLD-LIKE PROTEIN"/>
    <property type="match status" value="1"/>
</dbReference>
<dbReference type="InterPro" id="IPR011344">
    <property type="entry name" value="ssDNA-bd"/>
</dbReference>
<reference evidence="4" key="1">
    <citation type="journal article" date="2008" name="BMC Genomics">
        <title>A conifer genomics resource of 200,000 spruce (Picea spp.) ESTs and 6,464 high-quality, sequence-finished full-length cDNAs for Sitka spruce (Picea sitchensis).</title>
        <authorList>
            <person name="Ralph S.G."/>
            <person name="Chun H.J."/>
            <person name="Kolosova N."/>
            <person name="Cooper D."/>
            <person name="Oddy C."/>
            <person name="Ritland C.E."/>
            <person name="Kirkpatrick R."/>
            <person name="Moore R."/>
            <person name="Barber S."/>
            <person name="Holt R.A."/>
            <person name="Jones S.J."/>
            <person name="Marra M.A."/>
            <person name="Douglas C.J."/>
            <person name="Ritland K."/>
            <person name="Bohlmann J."/>
        </authorList>
    </citation>
    <scope>NUCLEOTIDE SEQUENCE</scope>
    <source>
        <tissue evidence="4">Green portion of the leader tissue</tissue>
    </source>
</reference>
<dbReference type="FunFam" id="2.40.50.140:FF:000160">
    <property type="entry name" value="single-stranded DNA-binding protein, mitochondrial"/>
    <property type="match status" value="1"/>
</dbReference>
<dbReference type="GO" id="GO:0003697">
    <property type="term" value="F:single-stranded DNA binding"/>
    <property type="evidence" value="ECO:0007669"/>
    <property type="project" value="InterPro"/>
</dbReference>
<dbReference type="GO" id="GO:0006264">
    <property type="term" value="P:mitochondrial DNA replication"/>
    <property type="evidence" value="ECO:0007669"/>
    <property type="project" value="TreeGrafter"/>
</dbReference>
<protein>
    <recommendedName>
        <fullName evidence="5">Single-stranded DNA-binding protein</fullName>
    </recommendedName>
</protein>
<dbReference type="Pfam" id="PF00436">
    <property type="entry name" value="SSB"/>
    <property type="match status" value="1"/>
</dbReference>
<dbReference type="AlphaFoldDB" id="A9NW20"/>
<proteinExistence type="evidence at transcript level"/>